<sequence>MKIQRHYLCNFRMFVKRKTGSVHNFYEQGWNSILRTALFYARSGLLNVHPLLYSHSIK</sequence>
<dbReference type="HOGENOM" id="CLU_2977608_0_0_7"/>
<protein>
    <submittedName>
        <fullName evidence="1">Hypothetical cytosolic protein</fullName>
    </submittedName>
</protein>
<dbReference type="AlphaFoldDB" id="Q2LQC3"/>
<reference evidence="1 2" key="1">
    <citation type="journal article" date="2007" name="Proc. Natl. Acad. Sci. U.S.A.">
        <title>The genome of Syntrophus aciditrophicus: life at the thermodynamic limit of microbial growth.</title>
        <authorList>
            <person name="McInerney M.J."/>
            <person name="Rohlin L."/>
            <person name="Mouttaki H."/>
            <person name="Kim U."/>
            <person name="Krupp R.S."/>
            <person name="Rios-Hernandez L."/>
            <person name="Sieber J."/>
            <person name="Struchtemeyer C.G."/>
            <person name="Bhattacharyya A."/>
            <person name="Campbell J.W."/>
            <person name="Gunsalus R.P."/>
        </authorList>
    </citation>
    <scope>NUCLEOTIDE SEQUENCE [LARGE SCALE GENOMIC DNA]</scope>
    <source>
        <strain evidence="1 2">SB</strain>
    </source>
</reference>
<dbReference type="InParanoid" id="Q2LQC3"/>
<dbReference type="Proteomes" id="UP000001933">
    <property type="component" value="Chromosome"/>
</dbReference>
<dbReference type="EMBL" id="CP000252">
    <property type="protein sequence ID" value="ABC76213.1"/>
    <property type="molecule type" value="Genomic_DNA"/>
</dbReference>
<evidence type="ECO:0000313" key="1">
    <source>
        <dbReference type="EMBL" id="ABC76213.1"/>
    </source>
</evidence>
<name>Q2LQC3_SYNAS</name>
<organism evidence="1 2">
    <name type="scientific">Syntrophus aciditrophicus (strain SB)</name>
    <dbReference type="NCBI Taxonomy" id="56780"/>
    <lineage>
        <taxon>Bacteria</taxon>
        <taxon>Pseudomonadati</taxon>
        <taxon>Thermodesulfobacteriota</taxon>
        <taxon>Syntrophia</taxon>
        <taxon>Syntrophales</taxon>
        <taxon>Syntrophaceae</taxon>
        <taxon>Syntrophus</taxon>
    </lineage>
</organism>
<evidence type="ECO:0000313" key="2">
    <source>
        <dbReference type="Proteomes" id="UP000001933"/>
    </source>
</evidence>
<proteinExistence type="predicted"/>
<accession>Q2LQC3</accession>
<keyword evidence="2" id="KW-1185">Reference proteome</keyword>
<dbReference type="KEGG" id="sat:SYN_02984"/>
<gene>
    <name evidence="1" type="ORF">SYN_02984</name>
</gene>
<dbReference type="STRING" id="56780.SYN_02984"/>